<organism evidence="1 2">
    <name type="scientific">Corynebacterium jeddahense</name>
    <dbReference type="NCBI Taxonomy" id="1414719"/>
    <lineage>
        <taxon>Bacteria</taxon>
        <taxon>Bacillati</taxon>
        <taxon>Actinomycetota</taxon>
        <taxon>Actinomycetes</taxon>
        <taxon>Mycobacteriales</taxon>
        <taxon>Corynebacteriaceae</taxon>
        <taxon>Corynebacterium</taxon>
    </lineage>
</organism>
<dbReference type="EMBL" id="CP063194">
    <property type="protein sequence ID" value="WCZ38922.1"/>
    <property type="molecule type" value="Genomic_DNA"/>
</dbReference>
<protein>
    <recommendedName>
        <fullName evidence="3">Prolipoprotein LppL</fullName>
    </recommendedName>
</protein>
<dbReference type="Gene3D" id="2.130.10.10">
    <property type="entry name" value="YVTN repeat-like/Quinoprotein amine dehydrogenase"/>
    <property type="match status" value="1"/>
</dbReference>
<dbReference type="InterPro" id="IPR015943">
    <property type="entry name" value="WD40/YVTN_repeat-like_dom_sf"/>
</dbReference>
<evidence type="ECO:0000313" key="1">
    <source>
        <dbReference type="EMBL" id="WCZ38922.1"/>
    </source>
</evidence>
<evidence type="ECO:0000313" key="2">
    <source>
        <dbReference type="Proteomes" id="UP001218071"/>
    </source>
</evidence>
<dbReference type="SUPFAM" id="SSF63825">
    <property type="entry name" value="YWTD domain"/>
    <property type="match status" value="1"/>
</dbReference>
<sequence length="374" mass="38497">MSASCALLEFSPVKFHRPLHSPSRTRVSTTSGTARALPALAVVPVLAAAVLAGCGASPEAKIEEAGGEAAANMGSAEPAHSPAAAHPAGEVVDFEAVRDLDATDGVIGVRTDSALITGTLEDIRAGKGDRHELDSSCGEASANAGTFAVACDGEIRLFGAQEQTIPTDRPVTVATVVSSGEVLAASDSERKVWVFRDGELADTFDVARETDQLQAARVDGQADSVVRTNRFDTTIQDLDWQGKRQGGTLRVGLGVGKIAAGDGGLVLAADSTGSQLCVYTTDSIVRLQQTAPVPDGPWDVAWDPAQRLAWVSSLAVNTATGYDISQGVPLKRAEFPTVADAQSIIALDDGTVVAASATGGGIQIVPPAEQTRTS</sequence>
<keyword evidence="2" id="KW-1185">Reference proteome</keyword>
<accession>A0ABY7UKC5</accession>
<evidence type="ECO:0008006" key="3">
    <source>
        <dbReference type="Google" id="ProtNLM"/>
    </source>
</evidence>
<proteinExistence type="predicted"/>
<dbReference type="Proteomes" id="UP001218071">
    <property type="component" value="Chromosome"/>
</dbReference>
<name>A0ABY7UKC5_9CORY</name>
<reference evidence="1 2" key="1">
    <citation type="submission" date="2020-10" db="EMBL/GenBank/DDBJ databases">
        <title>Complete genome sequence of Corynebacterium jeddahense DSM 45997, type strain of Corynebacterium jeddahense.</title>
        <authorList>
            <person name="Busche T."/>
            <person name="Kalinowski J."/>
            <person name="Ruckert C."/>
        </authorList>
    </citation>
    <scope>NUCLEOTIDE SEQUENCE [LARGE SCALE GENOMIC DNA]</scope>
    <source>
        <strain evidence="1 2">DSM 45997</strain>
    </source>
</reference>
<gene>
    <name evidence="1" type="ORF">CJEDD_06605</name>
</gene>